<organism evidence="1">
    <name type="scientific">Lactifluus hygrophoroides</name>
    <dbReference type="NCBI Taxonomy" id="1837245"/>
    <lineage>
        <taxon>Eukaryota</taxon>
        <taxon>Fungi</taxon>
        <taxon>Dikarya</taxon>
        <taxon>Basidiomycota</taxon>
        <taxon>Agaricomycotina</taxon>
        <taxon>Agaricomycetes</taxon>
        <taxon>Russulales</taxon>
        <taxon>Russulaceae</taxon>
        <taxon>Lactifluus</taxon>
    </lineage>
</organism>
<reference evidence="1" key="1">
    <citation type="journal article" date="2019" name="Int. J. Biol. Macromol.">
        <title>Characterization and comparative analysis of six complete mitochondrial genomes from ectomycorrhizal fungi of the Lactarius genus and phylogenetic analysis of the Agaricomycetes.</title>
        <authorList>
            <person name="Li Q."/>
            <person name="Wang Q."/>
            <person name="Jin X."/>
            <person name="Chen Z."/>
            <person name="Xiong C."/>
            <person name="Li P."/>
            <person name="Liu Q."/>
            <person name="Huang W."/>
        </authorList>
    </citation>
    <scope>NUCLEOTIDE SEQUENCE</scope>
</reference>
<dbReference type="AlphaFoldDB" id="A0A2Z4M9F0"/>
<keyword evidence="1" id="KW-0496">Mitochondrion</keyword>
<gene>
    <name evidence="1" type="primary">orf128</name>
</gene>
<dbReference type="GeneID" id="37543281"/>
<evidence type="ECO:0000313" key="1">
    <source>
        <dbReference type="EMBL" id="AWX52957.1"/>
    </source>
</evidence>
<dbReference type="RefSeq" id="YP_009504232.1">
    <property type="nucleotide sequence ID" value="NC_038206.1"/>
</dbReference>
<name>A0A2Z4M9F0_9AGAM</name>
<geneLocation type="mitochondrion" evidence="1"/>
<sequence length="128" mass="15435">MNIQNIIKYISTKDITFLIDFDKTINIDKSGKCYYFKFFQINLDDITNFILNLKDNEIYTVTPFISVNCRINNPQLILSRKFLITNKSNPVLIYNYLTQQFNIARDEFYIIESHYFLILNYKRVQIDY</sequence>
<accession>A0A2Z4M9F0</accession>
<proteinExistence type="predicted"/>
<protein>
    <submittedName>
        <fullName evidence="1">Uncharacterized protein</fullName>
    </submittedName>
</protein>
<dbReference type="EMBL" id="MH319477">
    <property type="protein sequence ID" value="AWX52957.1"/>
    <property type="molecule type" value="Genomic_DNA"/>
</dbReference>